<proteinExistence type="predicted"/>
<keyword evidence="3" id="KW-1185">Reference proteome</keyword>
<dbReference type="Proteomes" id="UP000188320">
    <property type="component" value="Unassembled WGS sequence"/>
</dbReference>
<protein>
    <submittedName>
        <fullName evidence="2">Uncharacterized protein</fullName>
    </submittedName>
</protein>
<sequence length="230" mass="25582">MGYETERDFFLCFRDEIVAYLIVQGNVKDIFVGRTEHAEELKTVPRPTESGCSVQLIYSLALASGDTKKSIRERGMGAFKMVIESVFGNKNESMRNEKDVSTQLYKSISEEEGQQQRSESEKSWSKDDCNVQNGEEKDDHSEDGDKSEYRSGSESENKNGYESDGICGGNVFTGDNTDIDRAPQKQPAEKRSTFDIWDTCKGVGTCRAECGGHKQFVGSIGGVLLRCTFG</sequence>
<feature type="compositionally biased region" description="Basic and acidic residues" evidence="1">
    <location>
        <begin position="118"/>
        <end position="161"/>
    </location>
</feature>
<organism evidence="2 3">
    <name type="scientific">Zancudomyces culisetae</name>
    <name type="common">Gut fungus</name>
    <name type="synonym">Smittium culisetae</name>
    <dbReference type="NCBI Taxonomy" id="1213189"/>
    <lineage>
        <taxon>Eukaryota</taxon>
        <taxon>Fungi</taxon>
        <taxon>Fungi incertae sedis</taxon>
        <taxon>Zoopagomycota</taxon>
        <taxon>Kickxellomycotina</taxon>
        <taxon>Harpellomycetes</taxon>
        <taxon>Harpellales</taxon>
        <taxon>Legeriomycetaceae</taxon>
        <taxon>Zancudomyces</taxon>
    </lineage>
</organism>
<dbReference type="AlphaFoldDB" id="A0A1R1PY08"/>
<accession>A0A1R1PY08</accession>
<dbReference type="EMBL" id="LSSK01000040">
    <property type="protein sequence ID" value="OMH85844.1"/>
    <property type="molecule type" value="Genomic_DNA"/>
</dbReference>
<feature type="compositionally biased region" description="Basic and acidic residues" evidence="1">
    <location>
        <begin position="178"/>
        <end position="191"/>
    </location>
</feature>
<reference evidence="3" key="1">
    <citation type="submission" date="2017-01" db="EMBL/GenBank/DDBJ databases">
        <authorList>
            <person name="Wang Y."/>
            <person name="White M."/>
            <person name="Kvist S."/>
            <person name="Moncalvo J.-M."/>
        </authorList>
    </citation>
    <scope>NUCLEOTIDE SEQUENCE [LARGE SCALE GENOMIC DNA]</scope>
    <source>
        <strain evidence="3">COL-18-3</strain>
    </source>
</reference>
<gene>
    <name evidence="2" type="ORF">AX774_g603</name>
</gene>
<feature type="region of interest" description="Disordered" evidence="1">
    <location>
        <begin position="94"/>
        <end position="191"/>
    </location>
</feature>
<comment type="caution">
    <text evidence="2">The sequence shown here is derived from an EMBL/GenBank/DDBJ whole genome shotgun (WGS) entry which is preliminary data.</text>
</comment>
<evidence type="ECO:0000256" key="1">
    <source>
        <dbReference type="SAM" id="MobiDB-lite"/>
    </source>
</evidence>
<name>A0A1R1PY08_ZANCU</name>
<evidence type="ECO:0000313" key="2">
    <source>
        <dbReference type="EMBL" id="OMH85844.1"/>
    </source>
</evidence>
<evidence type="ECO:0000313" key="3">
    <source>
        <dbReference type="Proteomes" id="UP000188320"/>
    </source>
</evidence>